<name>A0A7C9E7W8_OPUST</name>
<keyword evidence="2" id="KW-0378">Hydrolase</keyword>
<reference evidence="2" key="2">
    <citation type="submission" date="2020-07" db="EMBL/GenBank/DDBJ databases">
        <authorList>
            <person name="Vera ALvarez R."/>
            <person name="Arias-Moreno D.M."/>
            <person name="Jimenez-Jacinto V."/>
            <person name="Jimenez-Bremont J.F."/>
            <person name="Swaminathan K."/>
            <person name="Moose S.P."/>
            <person name="Guerrero-Gonzalez M.L."/>
            <person name="Marino-Ramirez L."/>
            <person name="Landsman D."/>
            <person name="Rodriguez-Kessler M."/>
            <person name="Delgado-Sanchez P."/>
        </authorList>
    </citation>
    <scope>NUCLEOTIDE SEQUENCE</scope>
    <source>
        <tissue evidence="2">Cladode</tissue>
    </source>
</reference>
<evidence type="ECO:0000313" key="2">
    <source>
        <dbReference type="EMBL" id="MBA4657765.1"/>
    </source>
</evidence>
<feature type="region of interest" description="Disordered" evidence="1">
    <location>
        <begin position="1"/>
        <end position="24"/>
    </location>
</feature>
<accession>A0A7C9E7W8</accession>
<reference evidence="2" key="1">
    <citation type="journal article" date="2013" name="J. Plant Res.">
        <title>Effect of fungi and light on seed germination of three Opuntia species from semiarid lands of central Mexico.</title>
        <authorList>
            <person name="Delgado-Sanchez P."/>
            <person name="Jimenez-Bremont J.F."/>
            <person name="Guerrero-Gonzalez Mde L."/>
            <person name="Flores J."/>
        </authorList>
    </citation>
    <scope>NUCLEOTIDE SEQUENCE</scope>
    <source>
        <tissue evidence="2">Cladode</tissue>
    </source>
</reference>
<dbReference type="AlphaFoldDB" id="A0A7C9E7W8"/>
<dbReference type="EMBL" id="GISG01197912">
    <property type="protein sequence ID" value="MBA4657765.1"/>
    <property type="molecule type" value="Transcribed_RNA"/>
</dbReference>
<dbReference type="InterPro" id="IPR035927">
    <property type="entry name" value="DUSP-like_sf"/>
</dbReference>
<feature type="compositionally biased region" description="Low complexity" evidence="1">
    <location>
        <begin position="12"/>
        <end position="23"/>
    </location>
</feature>
<evidence type="ECO:0000256" key="1">
    <source>
        <dbReference type="SAM" id="MobiDB-lite"/>
    </source>
</evidence>
<dbReference type="GO" id="GO:0004843">
    <property type="term" value="F:cysteine-type deubiquitinase activity"/>
    <property type="evidence" value="ECO:0007669"/>
    <property type="project" value="UniProtKB-EC"/>
</dbReference>
<proteinExistence type="predicted"/>
<protein>
    <submittedName>
        <fullName evidence="2">Ubiquitinyl hydrolase 1</fullName>
        <ecNumber evidence="2">3.4.19.12</ecNumber>
    </submittedName>
</protein>
<sequence length="121" mass="13124">METLSPEDPQPSSSSSSSSSFSSIDDGQRVYLVPYRWWKEALDASAIGDDSSGTRGVLYTAMAASSYAGAMKLINNIFSSDLLFNLRKEEGSNKNGEIGVSGRDYALVSGEMWLHALKWSS</sequence>
<dbReference type="Gene3D" id="3.30.2230.10">
    <property type="entry name" value="DUSP-like"/>
    <property type="match status" value="1"/>
</dbReference>
<dbReference type="EC" id="3.4.19.12" evidence="2"/>
<organism evidence="2">
    <name type="scientific">Opuntia streptacantha</name>
    <name type="common">Prickly pear cactus</name>
    <name type="synonym">Opuntia cardona</name>
    <dbReference type="NCBI Taxonomy" id="393608"/>
    <lineage>
        <taxon>Eukaryota</taxon>
        <taxon>Viridiplantae</taxon>
        <taxon>Streptophyta</taxon>
        <taxon>Embryophyta</taxon>
        <taxon>Tracheophyta</taxon>
        <taxon>Spermatophyta</taxon>
        <taxon>Magnoliopsida</taxon>
        <taxon>eudicotyledons</taxon>
        <taxon>Gunneridae</taxon>
        <taxon>Pentapetalae</taxon>
        <taxon>Caryophyllales</taxon>
        <taxon>Cactineae</taxon>
        <taxon>Cactaceae</taxon>
        <taxon>Opuntioideae</taxon>
        <taxon>Opuntia</taxon>
    </lineage>
</organism>